<sequence>MSVMNRRAANWGLESAPWAPSKARRHVVDQLHSWGFQEADDTAGNIAELLVSTAVNDGGRRVSLHLADQDRQALIMVLSHRTGLAVTDDQILPTVAALGATSCGADTAEDGRRLWAVLDL</sequence>
<dbReference type="EMBL" id="CP109495">
    <property type="protein sequence ID" value="WUX50946.1"/>
    <property type="molecule type" value="Genomic_DNA"/>
</dbReference>
<organism evidence="1 2">
    <name type="scientific">Streptomyces niveus</name>
    <name type="common">Streptomyces spheroides</name>
    <dbReference type="NCBI Taxonomy" id="193462"/>
    <lineage>
        <taxon>Bacteria</taxon>
        <taxon>Bacillati</taxon>
        <taxon>Actinomycetota</taxon>
        <taxon>Actinomycetes</taxon>
        <taxon>Kitasatosporales</taxon>
        <taxon>Streptomycetaceae</taxon>
        <taxon>Streptomyces</taxon>
    </lineage>
</organism>
<proteinExistence type="predicted"/>
<dbReference type="Proteomes" id="UP001432209">
    <property type="component" value="Chromosome"/>
</dbReference>
<evidence type="ECO:0000313" key="1">
    <source>
        <dbReference type="EMBL" id="WUX50946.1"/>
    </source>
</evidence>
<protein>
    <submittedName>
        <fullName evidence="1">Uncharacterized protein</fullName>
    </submittedName>
</protein>
<evidence type="ECO:0000313" key="2">
    <source>
        <dbReference type="Proteomes" id="UP001432209"/>
    </source>
</evidence>
<accession>A0ABZ1ZXH9</accession>
<dbReference type="GeneID" id="91346150"/>
<keyword evidence="2" id="KW-1185">Reference proteome</keyword>
<gene>
    <name evidence="1" type="ORF">OG442_04970</name>
</gene>
<name>A0ABZ1ZXH9_STRNV</name>
<dbReference type="RefSeq" id="WP_329074598.1">
    <property type="nucleotide sequence ID" value="NZ_CP109393.1"/>
</dbReference>
<reference evidence="1" key="1">
    <citation type="submission" date="2022-10" db="EMBL/GenBank/DDBJ databases">
        <title>The complete genomes of actinobacterial strains from the NBC collection.</title>
        <authorList>
            <person name="Joergensen T.S."/>
            <person name="Alvarez Arevalo M."/>
            <person name="Sterndorff E.B."/>
            <person name="Faurdal D."/>
            <person name="Vuksanovic O."/>
            <person name="Mourched A.-S."/>
            <person name="Charusanti P."/>
            <person name="Shaw S."/>
            <person name="Blin K."/>
            <person name="Weber T."/>
        </authorList>
    </citation>
    <scope>NUCLEOTIDE SEQUENCE</scope>
    <source>
        <strain evidence="1">NBC_01432</strain>
    </source>
</reference>